<dbReference type="Proteomes" id="UP000000560">
    <property type="component" value="Chromosome III"/>
</dbReference>
<evidence type="ECO:0000256" key="1">
    <source>
        <dbReference type="SAM" id="MobiDB-lite"/>
    </source>
</evidence>
<organism evidence="2 3">
    <name type="scientific">Emericella nidulans (strain FGSC A4 / ATCC 38163 / CBS 112.46 / NRRL 194 / M139)</name>
    <name type="common">Aspergillus nidulans</name>
    <dbReference type="NCBI Taxonomy" id="227321"/>
    <lineage>
        <taxon>Eukaryota</taxon>
        <taxon>Fungi</taxon>
        <taxon>Dikarya</taxon>
        <taxon>Ascomycota</taxon>
        <taxon>Pezizomycotina</taxon>
        <taxon>Eurotiomycetes</taxon>
        <taxon>Eurotiomycetidae</taxon>
        <taxon>Eurotiales</taxon>
        <taxon>Aspergillaceae</taxon>
        <taxon>Aspergillus</taxon>
        <taxon>Aspergillus subgen. Nidulantes</taxon>
    </lineage>
</organism>
<reference evidence="3" key="1">
    <citation type="journal article" date="2005" name="Nature">
        <title>Sequencing of Aspergillus nidulans and comparative analysis with A. fumigatus and A. oryzae.</title>
        <authorList>
            <person name="Galagan J.E."/>
            <person name="Calvo S.E."/>
            <person name="Cuomo C."/>
            <person name="Ma L.J."/>
            <person name="Wortman J.R."/>
            <person name="Batzoglou S."/>
            <person name="Lee S.I."/>
            <person name="Basturkmen M."/>
            <person name="Spevak C.C."/>
            <person name="Clutterbuck J."/>
            <person name="Kapitonov V."/>
            <person name="Jurka J."/>
            <person name="Scazzocchio C."/>
            <person name="Farman M."/>
            <person name="Butler J."/>
            <person name="Purcell S."/>
            <person name="Harris S."/>
            <person name="Braus G.H."/>
            <person name="Draht O."/>
            <person name="Busch S."/>
            <person name="D'Enfert C."/>
            <person name="Bouchier C."/>
            <person name="Goldman G.H."/>
            <person name="Bell-Pedersen D."/>
            <person name="Griffiths-Jones S."/>
            <person name="Doonan J.H."/>
            <person name="Yu J."/>
            <person name="Vienken K."/>
            <person name="Pain A."/>
            <person name="Freitag M."/>
            <person name="Selker E.U."/>
            <person name="Archer D.B."/>
            <person name="Penalva M.A."/>
            <person name="Oakley B.R."/>
            <person name="Momany M."/>
            <person name="Tanaka T."/>
            <person name="Kumagai T."/>
            <person name="Asai K."/>
            <person name="Machida M."/>
            <person name="Nierman W.C."/>
            <person name="Denning D.W."/>
            <person name="Caddick M."/>
            <person name="Hynes M."/>
            <person name="Paoletti M."/>
            <person name="Fischer R."/>
            <person name="Miller B."/>
            <person name="Dyer P."/>
            <person name="Sachs M.S."/>
            <person name="Osmani S.A."/>
            <person name="Birren B.W."/>
        </authorList>
    </citation>
    <scope>NUCLEOTIDE SEQUENCE [LARGE SCALE GENOMIC DNA]</scope>
    <source>
        <strain evidence="3">FGSC A4 / ATCC 38163 / CBS 112.46 / NRRL 194 / M139</strain>
    </source>
</reference>
<gene>
    <name evidence="2" type="ORF">ANIA_11454</name>
</gene>
<feature type="compositionally biased region" description="Basic and acidic residues" evidence="1">
    <location>
        <begin position="1"/>
        <end position="18"/>
    </location>
</feature>
<dbReference type="HOGENOM" id="CLU_3417260_0_0_1"/>
<name>C8V8M4_EMENI</name>
<dbReference type="InParanoid" id="C8V8M4"/>
<dbReference type="EMBL" id="BN001303">
    <property type="protein sequence ID" value="CBF76304.1"/>
    <property type="molecule type" value="Genomic_DNA"/>
</dbReference>
<accession>C8V8M4</accession>
<reference evidence="3" key="2">
    <citation type="journal article" date="2009" name="Fungal Genet. Biol.">
        <title>The 2008 update of the Aspergillus nidulans genome annotation: a community effort.</title>
        <authorList>
            <person name="Wortman J.R."/>
            <person name="Gilsenan J.M."/>
            <person name="Joardar V."/>
            <person name="Deegan J."/>
            <person name="Clutterbuck J."/>
            <person name="Andersen M.R."/>
            <person name="Archer D."/>
            <person name="Bencina M."/>
            <person name="Braus G."/>
            <person name="Coutinho P."/>
            <person name="von Dohren H."/>
            <person name="Doonan J."/>
            <person name="Driessen A.J."/>
            <person name="Durek P."/>
            <person name="Espeso E."/>
            <person name="Fekete E."/>
            <person name="Flipphi M."/>
            <person name="Estrada C.G."/>
            <person name="Geysens S."/>
            <person name="Goldman G."/>
            <person name="de Groot P.W."/>
            <person name="Hansen K."/>
            <person name="Harris S.D."/>
            <person name="Heinekamp T."/>
            <person name="Helmstaedt K."/>
            <person name="Henrissat B."/>
            <person name="Hofmann G."/>
            <person name="Homan T."/>
            <person name="Horio T."/>
            <person name="Horiuchi H."/>
            <person name="James S."/>
            <person name="Jones M."/>
            <person name="Karaffa L."/>
            <person name="Karanyi Z."/>
            <person name="Kato M."/>
            <person name="Keller N."/>
            <person name="Kelly D.E."/>
            <person name="Kiel J.A."/>
            <person name="Kim J.M."/>
            <person name="van der Klei I.J."/>
            <person name="Klis F.M."/>
            <person name="Kovalchuk A."/>
            <person name="Krasevec N."/>
            <person name="Kubicek C.P."/>
            <person name="Liu B."/>
            <person name="Maccabe A."/>
            <person name="Meyer V."/>
            <person name="Mirabito P."/>
            <person name="Miskei M."/>
            <person name="Mos M."/>
            <person name="Mullins J."/>
            <person name="Nelson D.R."/>
            <person name="Nielsen J."/>
            <person name="Oakley B.R."/>
            <person name="Osmani S.A."/>
            <person name="Pakula T."/>
            <person name="Paszewski A."/>
            <person name="Paulsen I."/>
            <person name="Pilsyk S."/>
            <person name="Pocsi I."/>
            <person name="Punt P.J."/>
            <person name="Ram A.F."/>
            <person name="Ren Q."/>
            <person name="Robellet X."/>
            <person name="Robson G."/>
            <person name="Seiboth B."/>
            <person name="van Solingen P."/>
            <person name="Specht T."/>
            <person name="Sun J."/>
            <person name="Taheri-Talesh N."/>
            <person name="Takeshita N."/>
            <person name="Ussery D."/>
            <person name="vanKuyk P.A."/>
            <person name="Visser H."/>
            <person name="van de Vondervoort P.J."/>
            <person name="de Vries R.P."/>
            <person name="Walton J."/>
            <person name="Xiang X."/>
            <person name="Xiong Y."/>
            <person name="Zeng A.P."/>
            <person name="Brandt B.W."/>
            <person name="Cornell M.J."/>
            <person name="van den Hondel C.A."/>
            <person name="Visser J."/>
            <person name="Oliver S.G."/>
            <person name="Turner G."/>
        </authorList>
    </citation>
    <scope>GENOME REANNOTATION</scope>
    <source>
        <strain evidence="3">FGSC A4 / ATCC 38163 / CBS 112.46 / NRRL 194 / M139</strain>
    </source>
</reference>
<sequence length="26" mass="2824">MPDDKDACSSEEANREEEALNVAATK</sequence>
<dbReference type="AlphaFoldDB" id="C8V8M4"/>
<proteinExistence type="predicted"/>
<protein>
    <submittedName>
        <fullName evidence="2">Uncharacterized protein</fullName>
    </submittedName>
</protein>
<keyword evidence="3" id="KW-1185">Reference proteome</keyword>
<evidence type="ECO:0000313" key="3">
    <source>
        <dbReference type="Proteomes" id="UP000000560"/>
    </source>
</evidence>
<feature type="region of interest" description="Disordered" evidence="1">
    <location>
        <begin position="1"/>
        <end position="26"/>
    </location>
</feature>
<evidence type="ECO:0000313" key="2">
    <source>
        <dbReference type="EMBL" id="CBF76304.1"/>
    </source>
</evidence>